<feature type="domain" description="KIB1-4 beta-propeller" evidence="1">
    <location>
        <begin position="87"/>
        <end position="329"/>
    </location>
</feature>
<evidence type="ECO:0000313" key="3">
    <source>
        <dbReference type="Proteomes" id="UP000554482"/>
    </source>
</evidence>
<organism evidence="2 3">
    <name type="scientific">Thalictrum thalictroides</name>
    <name type="common">Rue-anemone</name>
    <name type="synonym">Anemone thalictroides</name>
    <dbReference type="NCBI Taxonomy" id="46969"/>
    <lineage>
        <taxon>Eukaryota</taxon>
        <taxon>Viridiplantae</taxon>
        <taxon>Streptophyta</taxon>
        <taxon>Embryophyta</taxon>
        <taxon>Tracheophyta</taxon>
        <taxon>Spermatophyta</taxon>
        <taxon>Magnoliopsida</taxon>
        <taxon>Ranunculales</taxon>
        <taxon>Ranunculaceae</taxon>
        <taxon>Thalictroideae</taxon>
        <taxon>Thalictrum</taxon>
    </lineage>
</organism>
<accession>A0A7J6WCT2</accession>
<dbReference type="PANTHER" id="PTHR33127:SF5">
    <property type="entry name" value="TRANSMEMBRANE PROTEIN"/>
    <property type="match status" value="1"/>
</dbReference>
<dbReference type="EMBL" id="JABWDY010018405">
    <property type="protein sequence ID" value="KAF5194678.1"/>
    <property type="molecule type" value="Genomic_DNA"/>
</dbReference>
<evidence type="ECO:0000259" key="1">
    <source>
        <dbReference type="Pfam" id="PF03478"/>
    </source>
</evidence>
<dbReference type="InterPro" id="IPR036047">
    <property type="entry name" value="F-box-like_dom_sf"/>
</dbReference>
<name>A0A7J6WCT2_THATH</name>
<dbReference type="Gene3D" id="1.20.1280.50">
    <property type="match status" value="1"/>
</dbReference>
<dbReference type="AlphaFoldDB" id="A0A7J6WCT2"/>
<dbReference type="InterPro" id="IPR005174">
    <property type="entry name" value="KIB1-4_b-propeller"/>
</dbReference>
<comment type="caution">
    <text evidence="2">The sequence shown here is derived from an EMBL/GenBank/DDBJ whole genome shotgun (WGS) entry which is preliminary data.</text>
</comment>
<protein>
    <submittedName>
        <fullName evidence="2">F-box/kelch-repeat protein</fullName>
    </submittedName>
</protein>
<dbReference type="OrthoDB" id="1863935at2759"/>
<gene>
    <name evidence="2" type="ORF">FRX31_015734</name>
</gene>
<dbReference type="Pfam" id="PF03478">
    <property type="entry name" value="Beta-prop_KIB1-4"/>
    <property type="match status" value="1"/>
</dbReference>
<reference evidence="2 3" key="1">
    <citation type="submission" date="2020-06" db="EMBL/GenBank/DDBJ databases">
        <title>Transcriptomic and genomic resources for Thalictrum thalictroides and T. hernandezii: Facilitating candidate gene discovery in an emerging model plant lineage.</title>
        <authorList>
            <person name="Arias T."/>
            <person name="Riano-Pachon D.M."/>
            <person name="Di Stilio V.S."/>
        </authorList>
    </citation>
    <scope>NUCLEOTIDE SEQUENCE [LARGE SCALE GENOMIC DNA]</scope>
    <source>
        <strain evidence="3">cv. WT478/WT964</strain>
        <tissue evidence="2">Leaves</tissue>
    </source>
</reference>
<proteinExistence type="predicted"/>
<dbReference type="PANTHER" id="PTHR33127">
    <property type="entry name" value="TRANSMEMBRANE PROTEIN"/>
    <property type="match status" value="1"/>
</dbReference>
<dbReference type="SUPFAM" id="SSF81383">
    <property type="entry name" value="F-box domain"/>
    <property type="match status" value="1"/>
</dbReference>
<evidence type="ECO:0000313" key="2">
    <source>
        <dbReference type="EMBL" id="KAF5194678.1"/>
    </source>
</evidence>
<sequence length="385" mass="44306">MGITPNNSEIDNKSRMKEEDDEERWSHLPAVLLWLIKDRLNIADTTRLALVCKHWEASSLNCPSRSVGHWLMHRLTLLGTKCEFVNVSTMEKLTLDLPKFVDNTTFLFSRRGWLLFRSAGYDKGGRKCSLVLLNVHTNAKIIMPDPGRSVEGGIASFSAMEDDTPQYVVFANRSNTLKGRALYIGDVNDKIWTKHSYEDGRIMENIASLVVTGHKVYLLDVEGGLLIFDTDKLSWQKVDRDEEQNPIYKKYYQIQMTESEQGDILMIDGGVDLKTYRFFRLNHNHTGWEELSLKTGLGLDRSWFLGFQNNHFSVKDSYGGWGTNKVYQLTTNYPFLNKLIINIHDLSSGSTQDYKPQHQHCVWVDLGWMHKVPPSCVFYVPSHQY</sequence>
<keyword evidence="3" id="KW-1185">Reference proteome</keyword>
<dbReference type="Proteomes" id="UP000554482">
    <property type="component" value="Unassembled WGS sequence"/>
</dbReference>